<feature type="transmembrane region" description="Helical" evidence="3">
    <location>
        <begin position="230"/>
        <end position="250"/>
    </location>
</feature>
<dbReference type="InterPro" id="IPR006597">
    <property type="entry name" value="Sel1-like"/>
</dbReference>
<dbReference type="InterPro" id="IPR011990">
    <property type="entry name" value="TPR-like_helical_dom_sf"/>
</dbReference>
<proteinExistence type="inferred from homology"/>
<dbReference type="Proteomes" id="UP000193224">
    <property type="component" value="Unassembled WGS sequence"/>
</dbReference>
<dbReference type="PANTHER" id="PTHR13891:SF1">
    <property type="entry name" value="CYTOCHROME C OXIDASE ASSEMBLY FACTOR 7"/>
    <property type="match status" value="1"/>
</dbReference>
<reference evidence="4 5" key="1">
    <citation type="submission" date="2017-03" db="EMBL/GenBank/DDBJ databases">
        <authorList>
            <person name="Afonso C.L."/>
            <person name="Miller P.J."/>
            <person name="Scott M.A."/>
            <person name="Spackman E."/>
            <person name="Goraichik I."/>
            <person name="Dimitrov K.M."/>
            <person name="Suarez D.L."/>
            <person name="Swayne D.E."/>
        </authorList>
    </citation>
    <scope>NUCLEOTIDE SEQUENCE [LARGE SCALE GENOMIC DNA]</scope>
    <source>
        <strain evidence="4 5">CECT 7745</strain>
    </source>
</reference>
<dbReference type="EMBL" id="FWXB01000006">
    <property type="protein sequence ID" value="SMC12258.1"/>
    <property type="molecule type" value="Genomic_DNA"/>
</dbReference>
<evidence type="ECO:0000313" key="5">
    <source>
        <dbReference type="Proteomes" id="UP000193224"/>
    </source>
</evidence>
<dbReference type="EC" id="3.5.2.6" evidence="4"/>
<keyword evidence="4" id="KW-0378">Hydrolase</keyword>
<keyword evidence="3" id="KW-1133">Transmembrane helix</keyword>
<organism evidence="4 5">
    <name type="scientific">Roseovarius aestuarii</name>
    <dbReference type="NCBI Taxonomy" id="475083"/>
    <lineage>
        <taxon>Bacteria</taxon>
        <taxon>Pseudomonadati</taxon>
        <taxon>Pseudomonadota</taxon>
        <taxon>Alphaproteobacteria</taxon>
        <taxon>Rhodobacterales</taxon>
        <taxon>Roseobacteraceae</taxon>
        <taxon>Roseovarius</taxon>
    </lineage>
</organism>
<evidence type="ECO:0000313" key="4">
    <source>
        <dbReference type="EMBL" id="SMC12258.1"/>
    </source>
</evidence>
<accession>A0A1X7BRM8</accession>
<dbReference type="GO" id="GO:0008800">
    <property type="term" value="F:beta-lactamase activity"/>
    <property type="evidence" value="ECO:0007669"/>
    <property type="project" value="UniProtKB-EC"/>
</dbReference>
<keyword evidence="2" id="KW-0677">Repeat</keyword>
<feature type="transmembrane region" description="Helical" evidence="3">
    <location>
        <begin position="142"/>
        <end position="165"/>
    </location>
</feature>
<evidence type="ECO:0000256" key="1">
    <source>
        <dbReference type="ARBA" id="ARBA00008486"/>
    </source>
</evidence>
<dbReference type="RefSeq" id="WP_139836362.1">
    <property type="nucleotide sequence ID" value="NZ_FWXB01000006.1"/>
</dbReference>
<gene>
    <name evidence="4" type="primary">hcpD</name>
    <name evidence="4" type="ORF">ROA7745_02082</name>
</gene>
<feature type="transmembrane region" description="Helical" evidence="3">
    <location>
        <begin position="73"/>
        <end position="95"/>
    </location>
</feature>
<protein>
    <submittedName>
        <fullName evidence="4">Putative beta-lactamase HcpD</fullName>
        <ecNumber evidence="4">3.5.2.6</ecNumber>
    </submittedName>
</protein>
<dbReference type="Gene3D" id="1.25.40.10">
    <property type="entry name" value="Tetratricopeptide repeat domain"/>
    <property type="match status" value="1"/>
</dbReference>
<keyword evidence="5" id="KW-1185">Reference proteome</keyword>
<evidence type="ECO:0000256" key="3">
    <source>
        <dbReference type="SAM" id="Phobius"/>
    </source>
</evidence>
<dbReference type="SMART" id="SM00671">
    <property type="entry name" value="SEL1"/>
    <property type="match status" value="6"/>
</dbReference>
<comment type="similarity">
    <text evidence="1">Belongs to the hcp beta-lactamase family.</text>
</comment>
<keyword evidence="3" id="KW-0472">Membrane</keyword>
<sequence>MIVYLVLAFTFASIAYGAISFPISHLNKNVRENLSYWLIGAYQDTWANQFCKLFDNAFGENHLSFKCLLRSSLASIVSVVFLYFVLSEGLGVLEVRTNGNLTVLKTISIALFVNIIADYISLLETRWVLERLRRSDSRLKNALWLSTDLCLTALIIWASISIYILARGGSLIDFPELVGLFSIYSIFFYSTFITSIWSIGYLVSTSVNRIFTHTCIGRILDVEENPGQSLAFVLAFITFWAFLACTLLVIPDKSGRTIFDRALCKLAPGSTCLHSARISENPDARRKFFVNACFFEREGMCSNETMLENYKALCEQGQKGTCGRLGKLYRDGDGVEQNYPAALVAFQKGCDLGDGWSCSWLGKLHNDGEGVTQSYPAAVTAFQEGCSLDEAWSCGRLGKLYHAGDGVEQDYPAALVAFKKGCDLDDGWSCSWLGKLHHDGVGVKQNSPAAVVAFQEGCDLDDGWSCGWLGKLYRAGDDGVEQNYPAAVAAFKKGCKLGQGWVCGRLGKLYRDDDGVKQDYSAAASAFKKGCELGDG</sequence>
<dbReference type="Pfam" id="PF08238">
    <property type="entry name" value="Sel1"/>
    <property type="match status" value="6"/>
</dbReference>
<name>A0A1X7BRM8_9RHOB</name>
<dbReference type="OrthoDB" id="7870913at2"/>
<keyword evidence="3" id="KW-0812">Transmembrane</keyword>
<dbReference type="PANTHER" id="PTHR13891">
    <property type="entry name" value="CYTOCHROME C OXIDASE ASSEMBLY FACTOR 7"/>
    <property type="match status" value="1"/>
</dbReference>
<evidence type="ECO:0000256" key="2">
    <source>
        <dbReference type="ARBA" id="ARBA00022737"/>
    </source>
</evidence>
<feature type="transmembrane region" description="Helical" evidence="3">
    <location>
        <begin position="177"/>
        <end position="199"/>
    </location>
</feature>
<dbReference type="AlphaFoldDB" id="A0A1X7BRM8"/>
<dbReference type="SUPFAM" id="SSF81901">
    <property type="entry name" value="HCP-like"/>
    <property type="match status" value="2"/>
</dbReference>
<dbReference type="InterPro" id="IPR040239">
    <property type="entry name" value="HcpB-like"/>
</dbReference>
<feature type="transmembrane region" description="Helical" evidence="3">
    <location>
        <begin position="102"/>
        <end position="122"/>
    </location>
</feature>